<dbReference type="PANTHER" id="PTHR47267">
    <property type="match status" value="1"/>
</dbReference>
<protein>
    <submittedName>
        <fullName evidence="5">Haloacid dehalogenase-like hydrolase family protein</fullName>
    </submittedName>
    <submittedName>
        <fullName evidence="4">Haloacid_dehalogenase-like_hydrolase-like_protein /GeneDB:LmjF.28.1350</fullName>
    </submittedName>
</protein>
<dbReference type="EMBL" id="RHLD01000012">
    <property type="protein sequence ID" value="TPP40495.1"/>
    <property type="molecule type" value="Genomic_DNA"/>
</dbReference>
<dbReference type="VEuPathDB" id="TriTrypDB:LdCL_280019200"/>
<accession>A0A504WYR9</accession>
<reference evidence="5" key="2">
    <citation type="submission" date="2019-02" db="EMBL/GenBank/DDBJ databases">
        <title>FDA dAtabase for Regulatory Grade micrObial Sequences (FDA-ARGOS): Supporting development and validation of Infectious Disease Dx tests.</title>
        <authorList>
            <person name="Duncan R."/>
            <person name="Fisher C."/>
            <person name="Tallon L.J."/>
            <person name="Sadzewicz L."/>
            <person name="Sengamalay N."/>
            <person name="Ott S."/>
            <person name="Godinez A."/>
            <person name="Nagaraj S."/>
            <person name="Nadendla S."/>
            <person name="Sichtig H."/>
        </authorList>
    </citation>
    <scope>NUCLEOTIDE SEQUENCE</scope>
    <source>
        <strain evidence="5">FDAARGOS_360</strain>
    </source>
</reference>
<evidence type="ECO:0000313" key="5">
    <source>
        <dbReference type="EMBL" id="TPP40495.1"/>
    </source>
</evidence>
<proteinExistence type="predicted"/>
<evidence type="ECO:0000313" key="6">
    <source>
        <dbReference type="Proteomes" id="UP000318821"/>
    </source>
</evidence>
<dbReference type="GO" id="GO:0016787">
    <property type="term" value="F:hydrolase activity"/>
    <property type="evidence" value="ECO:0007669"/>
    <property type="project" value="UniProtKB-KW"/>
</dbReference>
<dbReference type="SMR" id="A0A504WYR9"/>
<organism evidence="5 6">
    <name type="scientific">Leishmania donovani</name>
    <dbReference type="NCBI Taxonomy" id="5661"/>
    <lineage>
        <taxon>Eukaryota</taxon>
        <taxon>Discoba</taxon>
        <taxon>Euglenozoa</taxon>
        <taxon>Kinetoplastea</taxon>
        <taxon>Metakinetoplastina</taxon>
        <taxon>Trypanosomatida</taxon>
        <taxon>Trypanosomatidae</taxon>
        <taxon>Leishmaniinae</taxon>
        <taxon>Leishmania</taxon>
    </lineage>
</organism>
<dbReference type="Gene3D" id="3.40.50.1000">
    <property type="entry name" value="HAD superfamily/HAD-like"/>
    <property type="match status" value="1"/>
</dbReference>
<reference evidence="6" key="1">
    <citation type="submission" date="2019-02" db="EMBL/GenBank/DDBJ databases">
        <title>FDA dAtabase for Regulatory Grade micrObial Sequences (FDA-ARGOS): Supporting development and validation of Infectious Disease Dx tests.</title>
        <authorList>
            <person name="Duncan R."/>
            <person name="Fisher C."/>
            <person name="Tallon L."/>
            <person name="Sadzewicz L."/>
            <person name="Sengamalay N."/>
            <person name="Ott S."/>
            <person name="Godinez A."/>
            <person name="Nagaraj S."/>
            <person name="Vavikolanu K."/>
            <person name="Vyas G."/>
            <person name="Nadendla S."/>
            <person name="Aluvathingal J."/>
            <person name="Sichtig H."/>
        </authorList>
    </citation>
    <scope>NUCLEOTIDE SEQUENCE [LARGE SCALE GENOMIC DNA]</scope>
    <source>
        <strain evidence="6">FDAARGOS_360</strain>
    </source>
</reference>
<evidence type="ECO:0000256" key="3">
    <source>
        <dbReference type="ARBA" id="ARBA00022842"/>
    </source>
</evidence>
<name>A0A504WYR9_LEIDO</name>
<comment type="cofactor">
    <cofactor evidence="1">
        <name>Mg(2+)</name>
        <dbReference type="ChEBI" id="CHEBI:18420"/>
    </cofactor>
</comment>
<dbReference type="EMBL" id="LR812648">
    <property type="protein sequence ID" value="CAC5431527.1"/>
    <property type="molecule type" value="Genomic_DNA"/>
</dbReference>
<gene>
    <name evidence="5" type="ORF">CGC20_13400</name>
    <name evidence="4" type="ORF">LDHU3_28.1830</name>
</gene>
<dbReference type="Pfam" id="PF08282">
    <property type="entry name" value="Hydrolase_3"/>
    <property type="match status" value="1"/>
</dbReference>
<dbReference type="Proteomes" id="UP000318821">
    <property type="component" value="Unassembled WGS sequence"/>
</dbReference>
<evidence type="ECO:0000256" key="2">
    <source>
        <dbReference type="ARBA" id="ARBA00022801"/>
    </source>
</evidence>
<dbReference type="InterPro" id="IPR036412">
    <property type="entry name" value="HAD-like_sf"/>
</dbReference>
<dbReference type="VEuPathDB" id="TriTrypDB:LDHU3_28.1830"/>
<dbReference type="PROSITE" id="PS01229">
    <property type="entry name" value="COF_2"/>
    <property type="match status" value="1"/>
</dbReference>
<evidence type="ECO:0000313" key="4">
    <source>
        <dbReference type="EMBL" id="CAC5431527.1"/>
    </source>
</evidence>
<dbReference type="InterPro" id="IPR023214">
    <property type="entry name" value="HAD_sf"/>
</dbReference>
<dbReference type="PANTHER" id="PTHR47267:SF4">
    <property type="entry name" value="PYRIDOXAL PHOSPHATE PHOSPHATASE YIGL"/>
    <property type="match status" value="1"/>
</dbReference>
<sequence length="333" mass="35175">MTSPFRYVITDMDGTLLSPDHFVSDYTRDTLKTLVHEHGVTPILATGRSYADARIIADNLKKYIWGDGTAVPGARAPASPSRAPAIYLVTSNGATVHNGVTHEVVFRTSIDPALAEKLFQLLPSDEEVVNTNAYQNDDWVCRIDWPEMMAATKESGIRFIHVPHPLPSSSCALGSAAASPDAAASGIAIGDYTGISKIFFITDDAARLAALADEVHAIAKAHGGAPVSLTFSTSDCMDIMANGVTKAEALKKLFGAILPSRDGVDVVADALAHAIAFGDGLNDAEMLTSAGKGCVMGNANPKLIAQHPELEVILTSAEDGVAKKLRSVFHLPL</sequence>
<dbReference type="Proteomes" id="UP000601710">
    <property type="component" value="Chromosome 28"/>
</dbReference>
<dbReference type="VEuPathDB" id="TriTrypDB:LdBPK_281460.1"/>
<dbReference type="PROSITE" id="PS01228">
    <property type="entry name" value="COF_1"/>
    <property type="match status" value="1"/>
</dbReference>
<keyword evidence="2 5" id="KW-0378">Hydrolase</keyword>
<reference evidence="4" key="3">
    <citation type="submission" date="2020-06" db="EMBL/GenBank/DDBJ databases">
        <authorList>
            <person name="Camacho E."/>
            <person name="Gonzalez-de la Fuente S."/>
            <person name="Rastrojo A."/>
            <person name="Peiro-Pastor R."/>
            <person name="Solana JC."/>
            <person name="Tabera L."/>
            <person name="Gamarro F."/>
            <person name="Carrasco-Ramiro F."/>
            <person name="Requena JM."/>
            <person name="Aguado B."/>
        </authorList>
    </citation>
    <scope>NUCLEOTIDE SEQUENCE</scope>
</reference>
<dbReference type="SUPFAM" id="SSF56784">
    <property type="entry name" value="HAD-like"/>
    <property type="match status" value="1"/>
</dbReference>
<dbReference type="AlphaFoldDB" id="A0A504WYR9"/>
<dbReference type="Gene3D" id="3.30.1240.10">
    <property type="match status" value="1"/>
</dbReference>
<evidence type="ECO:0000256" key="1">
    <source>
        <dbReference type="ARBA" id="ARBA00001946"/>
    </source>
</evidence>
<keyword evidence="3" id="KW-0460">Magnesium</keyword>